<reference evidence="1" key="1">
    <citation type="submission" date="2014-09" db="EMBL/GenBank/DDBJ databases">
        <title>Genome sequence of the luminous mushroom Mycena chlorophos for searching fungal bioluminescence genes.</title>
        <authorList>
            <person name="Tanaka Y."/>
            <person name="Kasuga D."/>
            <person name="Oba Y."/>
            <person name="Hase S."/>
            <person name="Sato K."/>
            <person name="Oba Y."/>
            <person name="Sakakibara Y."/>
        </authorList>
    </citation>
    <scope>NUCLEOTIDE SEQUENCE</scope>
</reference>
<evidence type="ECO:0000313" key="2">
    <source>
        <dbReference type="Proteomes" id="UP000815677"/>
    </source>
</evidence>
<dbReference type="EMBL" id="DF838030">
    <property type="protein sequence ID" value="GAT42498.1"/>
    <property type="molecule type" value="Genomic_DNA"/>
</dbReference>
<name>A0ABQ0KUU6_MYCCL</name>
<proteinExistence type="predicted"/>
<keyword evidence="2" id="KW-1185">Reference proteome</keyword>
<organism evidence="1 2">
    <name type="scientific">Mycena chlorophos</name>
    <name type="common">Agaric fungus</name>
    <name type="synonym">Agaricus chlorophos</name>
    <dbReference type="NCBI Taxonomy" id="658473"/>
    <lineage>
        <taxon>Eukaryota</taxon>
        <taxon>Fungi</taxon>
        <taxon>Dikarya</taxon>
        <taxon>Basidiomycota</taxon>
        <taxon>Agaricomycotina</taxon>
        <taxon>Agaricomycetes</taxon>
        <taxon>Agaricomycetidae</taxon>
        <taxon>Agaricales</taxon>
        <taxon>Marasmiineae</taxon>
        <taxon>Mycenaceae</taxon>
        <taxon>Mycena</taxon>
    </lineage>
</organism>
<protein>
    <submittedName>
        <fullName evidence="1">Uncharacterized protein</fullName>
    </submittedName>
</protein>
<accession>A0ABQ0KUU6</accession>
<dbReference type="Proteomes" id="UP000815677">
    <property type="component" value="Unassembled WGS sequence"/>
</dbReference>
<evidence type="ECO:0000313" key="1">
    <source>
        <dbReference type="EMBL" id="GAT42498.1"/>
    </source>
</evidence>
<sequence length="166" mass="18367">MAETCVNLAGLQKLVLCGGEWAVDYSEGALRSFWAAVGGTVIDLTFDSRLGSLPYPTCEEFPFLERLSVSRFRAIVAFCSMDRPASVLAEVVITQRFENTFDQEYATECAAEVDSQFLRSMPSLEMIRFNTIPLTLEEIEEVEAQTPRMRAAGKIEFTALGCGGGW</sequence>
<gene>
    <name evidence="1" type="ORF">MCHLO_00211</name>
</gene>